<dbReference type="Proteomes" id="UP001060085">
    <property type="component" value="Linkage Group LG06"/>
</dbReference>
<sequence>MVKIVLTLVMGFSNNGSISNGCNNSFNIMASSSSNAENEEAYLLSPNQCVCTTSTKFPPFTVALQGPPLDSRNIARDNRHFSIRDYVTSQQSTKLQGLHGRTSELRIAAYVFGLSVLMDCSNASEQQHDGFSSGNVNQSLTRLNHQLVSSPAILVSIGNVNQGHGSRSSSNQSDVNITDPRQIGQNFNQLPFVHVLTSLDTSDKRTIEPSFALAGPNRATVVYNVQNNNSEHDRMRMDIDNLSYEDLLALGENIGNASTILNEETIRNLLKHDKYHVNKYVGTPKNKKFVAFDEFGNRQELGKFDCCHNYHVACIEKWLMKKKLLSTV</sequence>
<accession>A0ACC0AB84</accession>
<reference evidence="2" key="1">
    <citation type="journal article" date="2023" name="Nat. Plants">
        <title>Single-cell RNA sequencing provides a high-resolution roadmap for understanding the multicellular compartmentation of specialized metabolism.</title>
        <authorList>
            <person name="Sun S."/>
            <person name="Shen X."/>
            <person name="Li Y."/>
            <person name="Li Y."/>
            <person name="Wang S."/>
            <person name="Li R."/>
            <person name="Zhang H."/>
            <person name="Shen G."/>
            <person name="Guo B."/>
            <person name="Wei J."/>
            <person name="Xu J."/>
            <person name="St-Pierre B."/>
            <person name="Chen S."/>
            <person name="Sun C."/>
        </authorList>
    </citation>
    <scope>NUCLEOTIDE SEQUENCE [LARGE SCALE GENOMIC DNA]</scope>
</reference>
<proteinExistence type="predicted"/>
<comment type="caution">
    <text evidence="1">The sequence shown here is derived from an EMBL/GenBank/DDBJ whole genome shotgun (WGS) entry which is preliminary data.</text>
</comment>
<evidence type="ECO:0000313" key="2">
    <source>
        <dbReference type="Proteomes" id="UP001060085"/>
    </source>
</evidence>
<evidence type="ECO:0000313" key="1">
    <source>
        <dbReference type="EMBL" id="KAI5657258.1"/>
    </source>
</evidence>
<keyword evidence="2" id="KW-1185">Reference proteome</keyword>
<organism evidence="1 2">
    <name type="scientific">Catharanthus roseus</name>
    <name type="common">Madagascar periwinkle</name>
    <name type="synonym">Vinca rosea</name>
    <dbReference type="NCBI Taxonomy" id="4058"/>
    <lineage>
        <taxon>Eukaryota</taxon>
        <taxon>Viridiplantae</taxon>
        <taxon>Streptophyta</taxon>
        <taxon>Embryophyta</taxon>
        <taxon>Tracheophyta</taxon>
        <taxon>Spermatophyta</taxon>
        <taxon>Magnoliopsida</taxon>
        <taxon>eudicotyledons</taxon>
        <taxon>Gunneridae</taxon>
        <taxon>Pentapetalae</taxon>
        <taxon>asterids</taxon>
        <taxon>lamiids</taxon>
        <taxon>Gentianales</taxon>
        <taxon>Apocynaceae</taxon>
        <taxon>Rauvolfioideae</taxon>
        <taxon>Vinceae</taxon>
        <taxon>Catharanthinae</taxon>
        <taxon>Catharanthus</taxon>
    </lineage>
</organism>
<dbReference type="EMBL" id="CM044706">
    <property type="protein sequence ID" value="KAI5657258.1"/>
    <property type="molecule type" value="Genomic_DNA"/>
</dbReference>
<protein>
    <submittedName>
        <fullName evidence="1">Uncharacterized protein</fullName>
    </submittedName>
</protein>
<gene>
    <name evidence="1" type="ORF">M9H77_26051</name>
</gene>
<name>A0ACC0AB84_CATRO</name>